<gene>
    <name evidence="2" type="ORF">V1264_018894</name>
</gene>
<dbReference type="InterPro" id="IPR011682">
    <property type="entry name" value="Glyco_hydro_38_C"/>
</dbReference>
<dbReference type="GO" id="GO:0006013">
    <property type="term" value="P:mannose metabolic process"/>
    <property type="evidence" value="ECO:0007669"/>
    <property type="project" value="InterPro"/>
</dbReference>
<dbReference type="InterPro" id="IPR050843">
    <property type="entry name" value="Glycosyl_Hydrlase_38"/>
</dbReference>
<comment type="caution">
    <text evidence="2">The sequence shown here is derived from an EMBL/GenBank/DDBJ whole genome shotgun (WGS) entry which is preliminary data.</text>
</comment>
<dbReference type="AlphaFoldDB" id="A0AAN9BFC0"/>
<reference evidence="2 3" key="1">
    <citation type="submission" date="2024-02" db="EMBL/GenBank/DDBJ databases">
        <title>Chromosome-scale genome assembly of the rough periwinkle Littorina saxatilis.</title>
        <authorList>
            <person name="De Jode A."/>
            <person name="Faria R."/>
            <person name="Formenti G."/>
            <person name="Sims Y."/>
            <person name="Smith T.P."/>
            <person name="Tracey A."/>
            <person name="Wood J.M.D."/>
            <person name="Zagrodzka Z.B."/>
            <person name="Johannesson K."/>
            <person name="Butlin R.K."/>
            <person name="Leder E.H."/>
        </authorList>
    </citation>
    <scope>NUCLEOTIDE SEQUENCE [LARGE SCALE GENOMIC DNA]</scope>
    <source>
        <strain evidence="2">Snail1</strain>
        <tissue evidence="2">Muscle</tissue>
    </source>
</reference>
<evidence type="ECO:0000259" key="1">
    <source>
        <dbReference type="Pfam" id="PF07748"/>
    </source>
</evidence>
<sequence length="412" mass="46134">MMCSFCCSTRPAFSVRKSAEEMFDVENSMITATFSACTGTMQYIMRKSDDLGHKVGLKFMTYSTGSWSNPFKDKSGAYIFMPDGPAKNMEVKYPNMIVVKGVVATSVYTYLPGVVHVTTLYNVTGPVGAGIHVDNTVDLNKDSWNNKELVMRLVSDLDNPNSDVCVDLNGFQMTRKQWRAKQLIQGNFHPVNTMAYIQDNRRSRLTLVMAQAHGLASLNFGWLEVVLDRRLMQDDWRGLGEGVSDNTATPSKFVILLEHRDKPLIKTKLPSTHCRPSLLAEMTSEHLNNPPVVTLSHLEISTLADHGFHPLLETSMPCSLNLVNLKTVEFGADQSSVKALMVLQHAGVDCDFSEVHMQCGMQSKLQTKLFKATRVWTAIEMSLTATQVKNPTAVRELEIPEMELRTYKFTFS</sequence>
<proteinExistence type="predicted"/>
<dbReference type="EMBL" id="JBAMIC010000008">
    <property type="protein sequence ID" value="KAK7104128.1"/>
    <property type="molecule type" value="Genomic_DNA"/>
</dbReference>
<dbReference type="Gene3D" id="2.70.98.30">
    <property type="entry name" value="Golgi alpha-mannosidase II, domain 4"/>
    <property type="match status" value="1"/>
</dbReference>
<accession>A0AAN9BFC0</accession>
<dbReference type="SUPFAM" id="SSF74650">
    <property type="entry name" value="Galactose mutarotase-like"/>
    <property type="match status" value="1"/>
</dbReference>
<dbReference type="InterPro" id="IPR011013">
    <property type="entry name" value="Gal_mutarotase_sf_dom"/>
</dbReference>
<dbReference type="Pfam" id="PF07748">
    <property type="entry name" value="Glyco_hydro_38C"/>
    <property type="match status" value="1"/>
</dbReference>
<dbReference type="GO" id="GO:0004559">
    <property type="term" value="F:alpha-mannosidase activity"/>
    <property type="evidence" value="ECO:0007669"/>
    <property type="project" value="InterPro"/>
</dbReference>
<dbReference type="GO" id="GO:0030246">
    <property type="term" value="F:carbohydrate binding"/>
    <property type="evidence" value="ECO:0007669"/>
    <property type="project" value="InterPro"/>
</dbReference>
<evidence type="ECO:0000313" key="3">
    <source>
        <dbReference type="Proteomes" id="UP001374579"/>
    </source>
</evidence>
<organism evidence="2 3">
    <name type="scientific">Littorina saxatilis</name>
    <dbReference type="NCBI Taxonomy" id="31220"/>
    <lineage>
        <taxon>Eukaryota</taxon>
        <taxon>Metazoa</taxon>
        <taxon>Spiralia</taxon>
        <taxon>Lophotrochozoa</taxon>
        <taxon>Mollusca</taxon>
        <taxon>Gastropoda</taxon>
        <taxon>Caenogastropoda</taxon>
        <taxon>Littorinimorpha</taxon>
        <taxon>Littorinoidea</taxon>
        <taxon>Littorinidae</taxon>
        <taxon>Littorina</taxon>
    </lineage>
</organism>
<name>A0AAN9BFC0_9CAEN</name>
<protein>
    <recommendedName>
        <fullName evidence="1">Glycosyl hydrolase family 38 C-terminal domain-containing protein</fullName>
    </recommendedName>
</protein>
<keyword evidence="3" id="KW-1185">Reference proteome</keyword>
<dbReference type="Proteomes" id="UP001374579">
    <property type="component" value="Unassembled WGS sequence"/>
</dbReference>
<feature type="domain" description="Glycosyl hydrolase family 38 C-terminal" evidence="1">
    <location>
        <begin position="25"/>
        <end position="236"/>
    </location>
</feature>
<dbReference type="GO" id="GO:0000139">
    <property type="term" value="C:Golgi membrane"/>
    <property type="evidence" value="ECO:0007669"/>
    <property type="project" value="TreeGrafter"/>
</dbReference>
<dbReference type="PANTHER" id="PTHR11607">
    <property type="entry name" value="ALPHA-MANNOSIDASE"/>
    <property type="match status" value="1"/>
</dbReference>
<evidence type="ECO:0000313" key="2">
    <source>
        <dbReference type="EMBL" id="KAK7104128.1"/>
    </source>
</evidence>
<dbReference type="GO" id="GO:0006491">
    <property type="term" value="P:N-glycan processing"/>
    <property type="evidence" value="ECO:0007669"/>
    <property type="project" value="TreeGrafter"/>
</dbReference>
<dbReference type="PANTHER" id="PTHR11607:SF3">
    <property type="entry name" value="LYSOSOMAL ALPHA-MANNOSIDASE"/>
    <property type="match status" value="1"/>
</dbReference>